<proteinExistence type="predicted"/>
<comment type="caution">
    <text evidence="1">The sequence shown here is derived from an EMBL/GenBank/DDBJ whole genome shotgun (WGS) entry which is preliminary data.</text>
</comment>
<organism evidence="1 2">
    <name type="scientific">Trifolium pratense</name>
    <name type="common">Red clover</name>
    <dbReference type="NCBI Taxonomy" id="57577"/>
    <lineage>
        <taxon>Eukaryota</taxon>
        <taxon>Viridiplantae</taxon>
        <taxon>Streptophyta</taxon>
        <taxon>Embryophyta</taxon>
        <taxon>Tracheophyta</taxon>
        <taxon>Spermatophyta</taxon>
        <taxon>Magnoliopsida</taxon>
        <taxon>eudicotyledons</taxon>
        <taxon>Gunneridae</taxon>
        <taxon>Pentapetalae</taxon>
        <taxon>rosids</taxon>
        <taxon>fabids</taxon>
        <taxon>Fabales</taxon>
        <taxon>Fabaceae</taxon>
        <taxon>Papilionoideae</taxon>
        <taxon>50 kb inversion clade</taxon>
        <taxon>NPAAA clade</taxon>
        <taxon>Hologalegina</taxon>
        <taxon>IRL clade</taxon>
        <taxon>Trifolieae</taxon>
        <taxon>Trifolium</taxon>
    </lineage>
</organism>
<name>A0ACB0JGV4_TRIPR</name>
<accession>A0ACB0JGV4</accession>
<dbReference type="EMBL" id="CASHSV030000034">
    <property type="protein sequence ID" value="CAJ2644313.1"/>
    <property type="molecule type" value="Genomic_DNA"/>
</dbReference>
<evidence type="ECO:0000313" key="1">
    <source>
        <dbReference type="EMBL" id="CAJ2644313.1"/>
    </source>
</evidence>
<reference evidence="1" key="1">
    <citation type="submission" date="2023-10" db="EMBL/GenBank/DDBJ databases">
        <authorList>
            <person name="Rodriguez Cubillos JULIANA M."/>
            <person name="De Vega J."/>
        </authorList>
    </citation>
    <scope>NUCLEOTIDE SEQUENCE</scope>
</reference>
<protein>
    <submittedName>
        <fullName evidence="1">Uncharacterized protein</fullName>
    </submittedName>
</protein>
<evidence type="ECO:0000313" key="2">
    <source>
        <dbReference type="Proteomes" id="UP001177021"/>
    </source>
</evidence>
<gene>
    <name evidence="1" type="ORF">MILVUS5_LOCUS13376</name>
</gene>
<keyword evidence="2" id="KW-1185">Reference proteome</keyword>
<dbReference type="Proteomes" id="UP001177021">
    <property type="component" value="Unassembled WGS sequence"/>
</dbReference>
<sequence length="637" mass="72862">MLKCWKDIPGYNLFVKDKWNSLQVDGWGGYVLKEKLKMIKAALKDWHKTHAQNLPSRIDNLKIRLSALDEKGGKMIFLRRISLSFMGFRLTFTRYLGCMLALVGNNLDRCGLRKGMLILSIFIQFWRVVVEGMLCQSFSMLVGVNIPESWLCEAASSLCCKVGKIPFLYLGLQIGGDPRRLVFWEPMLTRLKNRLSGWKSRFLSFGGRLVLLKSVLTSLPVYALSFFKAPSGIISSIESIFIKKFWGGCEDSRKISWVSWKSVCLRKEYGGLGVRQLREFNIALLGKWCWRMLVDREGLWFRVLVARYGLEGGSLRADGQRGSVWWRELARIREGVGEPGGSWFREHVSRRVGDGSDTLFWTDLWLEGISLRERFGRLFELAVTKSRSVAEMFALGWGEDGGAWEWRRRLWAWEEEMLGECQSLLLDISLQDQAIDRWQWRLDPDTGYTVGGVYQLLTSQDSVTLDDADNLIWHSQVPLKVSIFAWRLLRDRLPTRANLVTRGVLSTTVATCVFGCGAAKSAHHLFLSCSIAGSLWDLVRAWIGISLVESTSLRDHFVQFTALSGGSRARRSFLQLVWLACVWADLIERLRLQYKKDLLKIVDRYHAISSSMNIYNILTDTAIIMTASHEFQGVEQK</sequence>